<evidence type="ECO:0000313" key="2">
    <source>
        <dbReference type="Proteomes" id="UP001501578"/>
    </source>
</evidence>
<gene>
    <name evidence="1" type="ORF">GCM10009560_57070</name>
</gene>
<accession>A0ABN1QJZ9</accession>
<evidence type="ECO:0000313" key="1">
    <source>
        <dbReference type="EMBL" id="GAA0943593.1"/>
    </source>
</evidence>
<sequence length="189" mass="20418">MTADLIDRLAGIRPGSRLDTLRGRRPDTREHAQHAYEALFCPDVEDDVTIVERDAVAAFVTGLHGESAVAAHYAERLGELAPDLLARVRQEIDAGRTRGPYGAYSDPELAGESTVGPSHVSKLDGRLAAAFQHAHLLVFRPREAQREDLRALLDAGWSATAAITLSQLVSFLSFQVRVVAGLRLLGGTA</sequence>
<name>A0ABN1QJZ9_9ACTN</name>
<keyword evidence="2" id="KW-1185">Reference proteome</keyword>
<organism evidence="1 2">
    <name type="scientific">Nonomuraea longicatena</name>
    <dbReference type="NCBI Taxonomy" id="83682"/>
    <lineage>
        <taxon>Bacteria</taxon>
        <taxon>Bacillati</taxon>
        <taxon>Actinomycetota</taxon>
        <taxon>Actinomycetes</taxon>
        <taxon>Streptosporangiales</taxon>
        <taxon>Streptosporangiaceae</taxon>
        <taxon>Nonomuraea</taxon>
    </lineage>
</organism>
<comment type="caution">
    <text evidence="1">The sequence shown here is derived from an EMBL/GenBank/DDBJ whole genome shotgun (WGS) entry which is preliminary data.</text>
</comment>
<dbReference type="SUPFAM" id="SSF69118">
    <property type="entry name" value="AhpD-like"/>
    <property type="match status" value="1"/>
</dbReference>
<dbReference type="InterPro" id="IPR029032">
    <property type="entry name" value="AhpD-like"/>
</dbReference>
<dbReference type="InterPro" id="IPR023982">
    <property type="entry name" value="CHP04029_CMD-like"/>
</dbReference>
<protein>
    <submittedName>
        <fullName evidence="1">CMD domain protein</fullName>
    </submittedName>
</protein>
<dbReference type="Proteomes" id="UP001501578">
    <property type="component" value="Unassembled WGS sequence"/>
</dbReference>
<dbReference type="RefSeq" id="WP_343953172.1">
    <property type="nucleotide sequence ID" value="NZ_BAAAHQ010000035.1"/>
</dbReference>
<proteinExistence type="predicted"/>
<reference evidence="1 2" key="1">
    <citation type="journal article" date="2019" name="Int. J. Syst. Evol. Microbiol.">
        <title>The Global Catalogue of Microorganisms (GCM) 10K type strain sequencing project: providing services to taxonomists for standard genome sequencing and annotation.</title>
        <authorList>
            <consortium name="The Broad Institute Genomics Platform"/>
            <consortium name="The Broad Institute Genome Sequencing Center for Infectious Disease"/>
            <person name="Wu L."/>
            <person name="Ma J."/>
        </authorList>
    </citation>
    <scope>NUCLEOTIDE SEQUENCE [LARGE SCALE GENOMIC DNA]</scope>
    <source>
        <strain evidence="1 2">JCM 11136</strain>
    </source>
</reference>
<dbReference type="Gene3D" id="1.20.1290.10">
    <property type="entry name" value="AhpD-like"/>
    <property type="match status" value="1"/>
</dbReference>
<dbReference type="NCBIfam" id="TIGR04029">
    <property type="entry name" value="CMD_Avi_7170"/>
    <property type="match status" value="1"/>
</dbReference>
<dbReference type="EMBL" id="BAAAHQ010000035">
    <property type="protein sequence ID" value="GAA0943593.1"/>
    <property type="molecule type" value="Genomic_DNA"/>
</dbReference>